<dbReference type="Gene3D" id="3.30.70.1730">
    <property type="match status" value="1"/>
</dbReference>
<feature type="compositionally biased region" description="Low complexity" evidence="4">
    <location>
        <begin position="183"/>
        <end position="238"/>
    </location>
</feature>
<evidence type="ECO:0000313" key="6">
    <source>
        <dbReference type="EMBL" id="CAB4771872.1"/>
    </source>
</evidence>
<feature type="region of interest" description="Disordered" evidence="4">
    <location>
        <begin position="177"/>
        <end position="238"/>
    </location>
</feature>
<dbReference type="NCBIfam" id="NF000955">
    <property type="entry name" value="PRK00099.1-1"/>
    <property type="match status" value="1"/>
</dbReference>
<keyword evidence="2" id="KW-0689">Ribosomal protein</keyword>
<gene>
    <name evidence="5" type="ORF">UFOPK2242_00358</name>
    <name evidence="6" type="ORF">UFOPK2925_00316</name>
    <name evidence="7" type="ORF">UFOPK3317_00335</name>
</gene>
<dbReference type="EMBL" id="CAFBLK010000040">
    <property type="protein sequence ID" value="CAB4859661.1"/>
    <property type="molecule type" value="Genomic_DNA"/>
</dbReference>
<dbReference type="InterPro" id="IPR002363">
    <property type="entry name" value="Ribosomal_uL10_CS_bac"/>
</dbReference>
<accession>A0A6J6KK14</accession>
<keyword evidence="3" id="KW-0687">Ribonucleoprotein</keyword>
<dbReference type="EMBL" id="CAEZZU010000027">
    <property type="protein sequence ID" value="CAB4771872.1"/>
    <property type="molecule type" value="Genomic_DNA"/>
</dbReference>
<evidence type="ECO:0000256" key="1">
    <source>
        <dbReference type="ARBA" id="ARBA00008889"/>
    </source>
</evidence>
<dbReference type="PANTHER" id="PTHR11560">
    <property type="entry name" value="39S RIBOSOMAL PROTEIN L10, MITOCHONDRIAL"/>
    <property type="match status" value="1"/>
</dbReference>
<dbReference type="GO" id="GO:0003735">
    <property type="term" value="F:structural constituent of ribosome"/>
    <property type="evidence" value="ECO:0007669"/>
    <property type="project" value="InterPro"/>
</dbReference>
<dbReference type="InterPro" id="IPR047865">
    <property type="entry name" value="Ribosomal_uL10_bac_type"/>
</dbReference>
<dbReference type="GO" id="GO:0006412">
    <property type="term" value="P:translation"/>
    <property type="evidence" value="ECO:0007669"/>
    <property type="project" value="InterPro"/>
</dbReference>
<organism evidence="5">
    <name type="scientific">freshwater metagenome</name>
    <dbReference type="NCBI Taxonomy" id="449393"/>
    <lineage>
        <taxon>unclassified sequences</taxon>
        <taxon>metagenomes</taxon>
        <taxon>ecological metagenomes</taxon>
    </lineage>
</organism>
<dbReference type="InterPro" id="IPR001790">
    <property type="entry name" value="Ribosomal_uL10"/>
</dbReference>
<evidence type="ECO:0000256" key="4">
    <source>
        <dbReference type="SAM" id="MobiDB-lite"/>
    </source>
</evidence>
<name>A0A6J6KK14_9ZZZZ</name>
<dbReference type="AlphaFoldDB" id="A0A6J6KK14"/>
<dbReference type="CDD" id="cd05797">
    <property type="entry name" value="Ribosomal_L10"/>
    <property type="match status" value="1"/>
</dbReference>
<evidence type="ECO:0000313" key="5">
    <source>
        <dbReference type="EMBL" id="CAB4650217.1"/>
    </source>
</evidence>
<proteinExistence type="inferred from homology"/>
<dbReference type="EMBL" id="CAEZWM010000026">
    <property type="protein sequence ID" value="CAB4650217.1"/>
    <property type="molecule type" value="Genomic_DNA"/>
</dbReference>
<dbReference type="Pfam" id="PF00466">
    <property type="entry name" value="Ribosomal_L10"/>
    <property type="match status" value="1"/>
</dbReference>
<evidence type="ECO:0000256" key="2">
    <source>
        <dbReference type="ARBA" id="ARBA00022980"/>
    </source>
</evidence>
<evidence type="ECO:0000313" key="7">
    <source>
        <dbReference type="EMBL" id="CAB4859661.1"/>
    </source>
</evidence>
<dbReference type="SUPFAM" id="SSF160369">
    <property type="entry name" value="Ribosomal protein L10-like"/>
    <property type="match status" value="1"/>
</dbReference>
<dbReference type="InterPro" id="IPR022973">
    <property type="entry name" value="Ribosomal_uL10_bac"/>
</dbReference>
<dbReference type="InterPro" id="IPR043141">
    <property type="entry name" value="Ribosomal_uL10-like_sf"/>
</dbReference>
<reference evidence="5" key="1">
    <citation type="submission" date="2020-05" db="EMBL/GenBank/DDBJ databases">
        <authorList>
            <person name="Chiriac C."/>
            <person name="Salcher M."/>
            <person name="Ghai R."/>
            <person name="Kavagutti S V."/>
        </authorList>
    </citation>
    <scope>NUCLEOTIDE SEQUENCE</scope>
</reference>
<dbReference type="PROSITE" id="PS01109">
    <property type="entry name" value="RIBOSOMAL_L10"/>
    <property type="match status" value="1"/>
</dbReference>
<evidence type="ECO:0000256" key="3">
    <source>
        <dbReference type="ARBA" id="ARBA00023274"/>
    </source>
</evidence>
<dbReference type="Gene3D" id="6.10.250.290">
    <property type="match status" value="1"/>
</dbReference>
<dbReference type="GO" id="GO:0015934">
    <property type="term" value="C:large ribosomal subunit"/>
    <property type="evidence" value="ECO:0007669"/>
    <property type="project" value="InterPro"/>
</dbReference>
<comment type="similarity">
    <text evidence="1">Belongs to the universal ribosomal protein uL10 family.</text>
</comment>
<sequence length="238" mass="24827">MARPEKVATVAEIRDRIEESDATVLTEYRGLTVSQLANLRAALRPAGTDLKIYKNTLARRAANEAGVEDLVPMLQGPTAIAFIKGDAVLAAKALRDFAKTAESFVVKGGMLGSRFISAAEVSELAEVAPREELLARIAGAFQGPLVKAAGLFQAIPRNLAYGVKALIEQRVANGEALPEEAPAEASAPEETSPEAVEVEAAPETAATEAAPETAEAVAEEPSAVEPEATPEESAPAAE</sequence>
<dbReference type="HAMAP" id="MF_00362">
    <property type="entry name" value="Ribosomal_uL10"/>
    <property type="match status" value="1"/>
</dbReference>
<protein>
    <submittedName>
        <fullName evidence="5">Unannotated protein</fullName>
    </submittedName>
</protein>